<dbReference type="AlphaFoldDB" id="A0A9D9DL49"/>
<feature type="transmembrane region" description="Helical" evidence="1">
    <location>
        <begin position="205"/>
        <end position="226"/>
    </location>
</feature>
<feature type="transmembrane region" description="Helical" evidence="1">
    <location>
        <begin position="238"/>
        <end position="256"/>
    </location>
</feature>
<name>A0A9D9DL49_9BACT</name>
<comment type="caution">
    <text evidence="3">The sequence shown here is derived from an EMBL/GenBank/DDBJ whole genome shotgun (WGS) entry which is preliminary data.</text>
</comment>
<feature type="transmembrane region" description="Helical" evidence="1">
    <location>
        <begin position="351"/>
        <end position="372"/>
    </location>
</feature>
<organism evidence="3 4">
    <name type="scientific">Candidatus Egerieousia excrementavium</name>
    <dbReference type="NCBI Taxonomy" id="2840778"/>
    <lineage>
        <taxon>Bacteria</taxon>
        <taxon>Pseudomonadati</taxon>
        <taxon>Bacteroidota</taxon>
        <taxon>Bacteroidia</taxon>
        <taxon>Bacteroidales</taxon>
        <taxon>Candidatus Egerieousia</taxon>
    </lineage>
</organism>
<feature type="transmembrane region" description="Helical" evidence="1">
    <location>
        <begin position="50"/>
        <end position="71"/>
    </location>
</feature>
<dbReference type="EMBL" id="JADINB010000038">
    <property type="protein sequence ID" value="MBO8428625.1"/>
    <property type="molecule type" value="Genomic_DNA"/>
</dbReference>
<keyword evidence="1" id="KW-0472">Membrane</keyword>
<protein>
    <submittedName>
        <fullName evidence="3">DUF5009 domain-containing protein</fullName>
    </submittedName>
</protein>
<keyword evidence="1" id="KW-0812">Transmembrane</keyword>
<evidence type="ECO:0000256" key="1">
    <source>
        <dbReference type="SAM" id="Phobius"/>
    </source>
</evidence>
<dbReference type="InterPro" id="IPR032176">
    <property type="entry name" value="DUF5009"/>
</dbReference>
<feature type="transmembrane region" description="Helical" evidence="1">
    <location>
        <begin position="92"/>
        <end position="111"/>
    </location>
</feature>
<feature type="transmembrane region" description="Helical" evidence="1">
    <location>
        <begin position="422"/>
        <end position="443"/>
    </location>
</feature>
<dbReference type="PANTHER" id="PTHR31061:SF24">
    <property type="entry name" value="LD22376P"/>
    <property type="match status" value="1"/>
</dbReference>
<keyword evidence="1" id="KW-1133">Transmembrane helix</keyword>
<reference evidence="3" key="1">
    <citation type="submission" date="2020-10" db="EMBL/GenBank/DDBJ databases">
        <authorList>
            <person name="Gilroy R."/>
        </authorList>
    </citation>
    <scope>NUCLEOTIDE SEQUENCE</scope>
    <source>
        <strain evidence="3">15467</strain>
    </source>
</reference>
<reference evidence="3" key="2">
    <citation type="journal article" date="2021" name="PeerJ">
        <title>Extensive microbial diversity within the chicken gut microbiome revealed by metagenomics and culture.</title>
        <authorList>
            <person name="Gilroy R."/>
            <person name="Ravi A."/>
            <person name="Getino M."/>
            <person name="Pursley I."/>
            <person name="Horton D.L."/>
            <person name="Alikhan N.F."/>
            <person name="Baker D."/>
            <person name="Gharbi K."/>
            <person name="Hall N."/>
            <person name="Watson M."/>
            <person name="Adriaenssens E.M."/>
            <person name="Foster-Nyarko E."/>
            <person name="Jarju S."/>
            <person name="Secka A."/>
            <person name="Antonio M."/>
            <person name="Oren A."/>
            <person name="Chaudhuri R.R."/>
            <person name="La Ragione R."/>
            <person name="Hildebrand F."/>
            <person name="Pallen M.J."/>
        </authorList>
    </citation>
    <scope>NUCLEOTIDE SEQUENCE</scope>
    <source>
        <strain evidence="3">15467</strain>
    </source>
</reference>
<feature type="transmembrane region" description="Helical" evidence="1">
    <location>
        <begin position="325"/>
        <end position="345"/>
    </location>
</feature>
<feature type="transmembrane region" description="Helical" evidence="1">
    <location>
        <begin position="393"/>
        <end position="416"/>
    </location>
</feature>
<feature type="transmembrane region" description="Helical" evidence="1">
    <location>
        <begin position="298"/>
        <end position="316"/>
    </location>
</feature>
<feature type="domain" description="DUF5009" evidence="2">
    <location>
        <begin position="6"/>
        <end position="254"/>
    </location>
</feature>
<sequence length="445" mass="50775">MKQRYLSLDFLRGLTIFGMVFSAIIPYGVLPRWMYHIQNPPPAHELNTGITGISWVDLVFPVFIFCMGAAIPLSGRSKIEKGITTGEYLKSTAERFFMLWFFSYAYVLLNFNTAEGIWPQIFTILGFMAFFPLYMVLKRKKTLPVRIAGLAAVILIILAGHFWFGETISVQRRGIIIFLLAFLYLFGSLIWYFTRNNRKMRINIYLLLFLFTYITKELGWPAATYANPDIRWWFNMEYFYFLLLLIPATGIGDILYERIRQGNIYGSIQGKIIHLFFPLILLFVIWLCYAFYMNLSAILIISVSMAVFALLLYIAFRRLPQYAEFLYPAAILLICGTAMVPLEGMTKVPCTIAYCFATCSISILLLIFSDYVCKYIPTSIFVKIFSGAGMNPLMSYIAFDSFIVPLMKVTGFITLYQAAYPAGYPLAGVARAAVAVLVTMWAVSL</sequence>
<evidence type="ECO:0000313" key="3">
    <source>
        <dbReference type="EMBL" id="MBO8428625.1"/>
    </source>
</evidence>
<gene>
    <name evidence="3" type="ORF">IAC68_01665</name>
</gene>
<dbReference type="PANTHER" id="PTHR31061">
    <property type="entry name" value="LD22376P"/>
    <property type="match status" value="1"/>
</dbReference>
<dbReference type="Pfam" id="PF16401">
    <property type="entry name" value="DUF5009"/>
    <property type="match status" value="1"/>
</dbReference>
<evidence type="ECO:0000313" key="4">
    <source>
        <dbReference type="Proteomes" id="UP000823635"/>
    </source>
</evidence>
<feature type="non-terminal residue" evidence="3">
    <location>
        <position position="445"/>
    </location>
</feature>
<feature type="transmembrane region" description="Helical" evidence="1">
    <location>
        <begin position="272"/>
        <end position="292"/>
    </location>
</feature>
<feature type="transmembrane region" description="Helical" evidence="1">
    <location>
        <begin position="117"/>
        <end position="136"/>
    </location>
</feature>
<feature type="transmembrane region" description="Helical" evidence="1">
    <location>
        <begin position="143"/>
        <end position="163"/>
    </location>
</feature>
<proteinExistence type="predicted"/>
<accession>A0A9D9DL49</accession>
<evidence type="ECO:0000259" key="2">
    <source>
        <dbReference type="Pfam" id="PF16401"/>
    </source>
</evidence>
<dbReference type="Proteomes" id="UP000823635">
    <property type="component" value="Unassembled WGS sequence"/>
</dbReference>
<feature type="transmembrane region" description="Helical" evidence="1">
    <location>
        <begin position="12"/>
        <end position="30"/>
    </location>
</feature>
<feature type="transmembrane region" description="Helical" evidence="1">
    <location>
        <begin position="175"/>
        <end position="193"/>
    </location>
</feature>